<dbReference type="SMART" id="SM00034">
    <property type="entry name" value="CLECT"/>
    <property type="match status" value="1"/>
</dbReference>
<comment type="caution">
    <text evidence="2">The sequence shown here is derived from an EMBL/GenBank/DDBJ whole genome shotgun (WGS) entry which is preliminary data.</text>
</comment>
<dbReference type="InterPro" id="IPR016187">
    <property type="entry name" value="CTDL_fold"/>
</dbReference>
<dbReference type="InterPro" id="IPR016186">
    <property type="entry name" value="C-type_lectin-like/link_sf"/>
</dbReference>
<dbReference type="Proteomes" id="UP001195483">
    <property type="component" value="Unassembled WGS sequence"/>
</dbReference>
<dbReference type="Gene3D" id="3.10.100.10">
    <property type="entry name" value="Mannose-Binding Protein A, subunit A"/>
    <property type="match status" value="1"/>
</dbReference>
<evidence type="ECO:0000313" key="3">
    <source>
        <dbReference type="Proteomes" id="UP001195483"/>
    </source>
</evidence>
<gene>
    <name evidence="2" type="ORF">CHS0354_002864</name>
</gene>
<keyword evidence="3" id="KW-1185">Reference proteome</keyword>
<dbReference type="InterPro" id="IPR001304">
    <property type="entry name" value="C-type_lectin-like"/>
</dbReference>
<accession>A0AAE0SNJ6</accession>
<evidence type="ECO:0000313" key="2">
    <source>
        <dbReference type="EMBL" id="KAK3594820.1"/>
    </source>
</evidence>
<protein>
    <recommendedName>
        <fullName evidence="1">C-type lectin domain-containing protein</fullName>
    </recommendedName>
</protein>
<dbReference type="PROSITE" id="PS50041">
    <property type="entry name" value="C_TYPE_LECTIN_2"/>
    <property type="match status" value="1"/>
</dbReference>
<reference evidence="2" key="3">
    <citation type="submission" date="2023-05" db="EMBL/GenBank/DDBJ databases">
        <authorList>
            <person name="Smith C.H."/>
        </authorList>
    </citation>
    <scope>NUCLEOTIDE SEQUENCE</scope>
    <source>
        <strain evidence="2">CHS0354</strain>
        <tissue evidence="2">Mantle</tissue>
    </source>
</reference>
<dbReference type="CDD" id="cd00037">
    <property type="entry name" value="CLECT"/>
    <property type="match status" value="1"/>
</dbReference>
<proteinExistence type="predicted"/>
<dbReference type="PANTHER" id="PTHR22801:SF63">
    <property type="entry name" value="C-TYPE LECTIN DOMAIN-CONTAINING PROTEIN"/>
    <property type="match status" value="1"/>
</dbReference>
<reference evidence="2" key="1">
    <citation type="journal article" date="2021" name="Genome Biol. Evol.">
        <title>A High-Quality Reference Genome for a Parasitic Bivalve with Doubly Uniparental Inheritance (Bivalvia: Unionida).</title>
        <authorList>
            <person name="Smith C.H."/>
        </authorList>
    </citation>
    <scope>NUCLEOTIDE SEQUENCE</scope>
    <source>
        <strain evidence="2">CHS0354</strain>
    </source>
</reference>
<dbReference type="InterPro" id="IPR050801">
    <property type="entry name" value="Ca-Dep_Lectins_ImmuneDev"/>
</dbReference>
<name>A0AAE0SNJ6_9BIVA</name>
<evidence type="ECO:0000259" key="1">
    <source>
        <dbReference type="PROSITE" id="PS50041"/>
    </source>
</evidence>
<dbReference type="Pfam" id="PF00059">
    <property type="entry name" value="Lectin_C"/>
    <property type="match status" value="1"/>
</dbReference>
<sequence length="128" mass="14190">MDYTNVTLAGSYFCIKVYSSGGTFRDAMKICESEKAKLLAITTQAQIADLTRVSGANGIVWAYIGISDEASEGQWVSWDGSAVNLNWKPGEPSNTVNQNCAFASFSNYYVVDMSCNEYQPFICHKKWL</sequence>
<dbReference type="EMBL" id="JAEAOA010000229">
    <property type="protein sequence ID" value="KAK3594820.1"/>
    <property type="molecule type" value="Genomic_DNA"/>
</dbReference>
<reference evidence="2" key="2">
    <citation type="journal article" date="2021" name="Genome Biol. Evol.">
        <title>Developing a high-quality reference genome for a parasitic bivalve with doubly uniparental inheritance (Bivalvia: Unionida).</title>
        <authorList>
            <person name="Smith C.H."/>
        </authorList>
    </citation>
    <scope>NUCLEOTIDE SEQUENCE</scope>
    <source>
        <strain evidence="2">CHS0354</strain>
        <tissue evidence="2">Mantle</tissue>
    </source>
</reference>
<feature type="domain" description="C-type lectin" evidence="1">
    <location>
        <begin position="14"/>
        <end position="124"/>
    </location>
</feature>
<organism evidence="2 3">
    <name type="scientific">Potamilus streckersoni</name>
    <dbReference type="NCBI Taxonomy" id="2493646"/>
    <lineage>
        <taxon>Eukaryota</taxon>
        <taxon>Metazoa</taxon>
        <taxon>Spiralia</taxon>
        <taxon>Lophotrochozoa</taxon>
        <taxon>Mollusca</taxon>
        <taxon>Bivalvia</taxon>
        <taxon>Autobranchia</taxon>
        <taxon>Heteroconchia</taxon>
        <taxon>Palaeoheterodonta</taxon>
        <taxon>Unionida</taxon>
        <taxon>Unionoidea</taxon>
        <taxon>Unionidae</taxon>
        <taxon>Ambleminae</taxon>
        <taxon>Lampsilini</taxon>
        <taxon>Potamilus</taxon>
    </lineage>
</organism>
<dbReference type="SUPFAM" id="SSF56436">
    <property type="entry name" value="C-type lectin-like"/>
    <property type="match status" value="1"/>
</dbReference>
<dbReference type="PANTHER" id="PTHR22801">
    <property type="entry name" value="LITHOSTATHINE"/>
    <property type="match status" value="1"/>
</dbReference>
<dbReference type="AlphaFoldDB" id="A0AAE0SNJ6"/>